<dbReference type="Proteomes" id="UP001565368">
    <property type="component" value="Unassembled WGS sequence"/>
</dbReference>
<sequence length="98" mass="10392">MGAPTDFPTPAAAPAARSKKHDEDDEGEHHPVSIASLRSKFETMAHGVHSVAHNAHHSLRPVRPASPVVAASNDAFSHVVVTSHSERCNSDFTPPSVV</sequence>
<keyword evidence="3" id="KW-1185">Reference proteome</keyword>
<dbReference type="RefSeq" id="XP_069213327.1">
    <property type="nucleotide sequence ID" value="XM_069349783.1"/>
</dbReference>
<dbReference type="GeneID" id="95982188"/>
<comment type="caution">
    <text evidence="2">The sequence shown here is derived from an EMBL/GenBank/DDBJ whole genome shotgun (WGS) entry which is preliminary data.</text>
</comment>
<gene>
    <name evidence="2" type="ORF">Q8F55_001145</name>
</gene>
<dbReference type="EMBL" id="JBBXJM010000001">
    <property type="protein sequence ID" value="KAL1413383.1"/>
    <property type="molecule type" value="Genomic_DNA"/>
</dbReference>
<evidence type="ECO:0000313" key="2">
    <source>
        <dbReference type="EMBL" id="KAL1413383.1"/>
    </source>
</evidence>
<reference evidence="2 3" key="1">
    <citation type="submission" date="2023-08" db="EMBL/GenBank/DDBJ databases">
        <title>Annotated Genome Sequence of Vanrija albida AlHP1.</title>
        <authorList>
            <person name="Herzog R."/>
        </authorList>
    </citation>
    <scope>NUCLEOTIDE SEQUENCE [LARGE SCALE GENOMIC DNA]</scope>
    <source>
        <strain evidence="2 3">AlHP1</strain>
    </source>
</reference>
<protein>
    <submittedName>
        <fullName evidence="2">Uncharacterized protein</fullName>
    </submittedName>
</protein>
<name>A0ABR3QF87_9TREE</name>
<evidence type="ECO:0000313" key="3">
    <source>
        <dbReference type="Proteomes" id="UP001565368"/>
    </source>
</evidence>
<feature type="compositionally biased region" description="Low complexity" evidence="1">
    <location>
        <begin position="1"/>
        <end position="16"/>
    </location>
</feature>
<organism evidence="2 3">
    <name type="scientific">Vanrija albida</name>
    <dbReference type="NCBI Taxonomy" id="181172"/>
    <lineage>
        <taxon>Eukaryota</taxon>
        <taxon>Fungi</taxon>
        <taxon>Dikarya</taxon>
        <taxon>Basidiomycota</taxon>
        <taxon>Agaricomycotina</taxon>
        <taxon>Tremellomycetes</taxon>
        <taxon>Trichosporonales</taxon>
        <taxon>Trichosporonaceae</taxon>
        <taxon>Vanrija</taxon>
    </lineage>
</organism>
<accession>A0ABR3QF87</accession>
<proteinExistence type="predicted"/>
<evidence type="ECO:0000256" key="1">
    <source>
        <dbReference type="SAM" id="MobiDB-lite"/>
    </source>
</evidence>
<feature type="region of interest" description="Disordered" evidence="1">
    <location>
        <begin position="1"/>
        <end position="32"/>
    </location>
</feature>